<dbReference type="AlphaFoldDB" id="A0A2I5THW5"/>
<reference evidence="5" key="2">
    <citation type="submission" date="2013-09" db="EMBL/GenBank/DDBJ databases">
        <authorList>
            <person name="Wang G."/>
            <person name="Yang Y."/>
            <person name="Su Y."/>
        </authorList>
    </citation>
    <scope>NUCLEOTIDE SEQUENCE</scope>
    <source>
        <strain evidence="5">ATCC 39006</strain>
    </source>
</reference>
<comment type="similarity">
    <text evidence="1">Belongs to the ribosome association toxin RatA family.</text>
</comment>
<name>A0A2I5THW5_SERS3</name>
<dbReference type="Pfam" id="PF03364">
    <property type="entry name" value="Polyketide_cyc"/>
    <property type="match status" value="1"/>
</dbReference>
<proteinExistence type="inferred from homology"/>
<reference evidence="5" key="4">
    <citation type="submission" date="2017-11" db="EMBL/GenBank/DDBJ databases">
        <title>Complete genome sequence of Serratia sp. ATCC 39006.</title>
        <authorList>
            <person name="Hampton H.G."/>
            <person name="Jackson S.A."/>
            <person name="Jauregui R."/>
            <person name="Poulter G.T.M."/>
            <person name="Salmond G.P.C."/>
            <person name="Fineran P.C."/>
        </authorList>
    </citation>
    <scope>NUCLEOTIDE SEQUENCE</scope>
    <source>
        <strain evidence="5">ATCC 39006</strain>
    </source>
</reference>
<dbReference type="Proteomes" id="UP000017700">
    <property type="component" value="Chromosome"/>
</dbReference>
<keyword evidence="2" id="KW-1277">Toxin-antitoxin system</keyword>
<evidence type="ECO:0000259" key="3">
    <source>
        <dbReference type="Pfam" id="PF03364"/>
    </source>
</evidence>
<organism evidence="5 6">
    <name type="scientific">Serratia sp. (strain ATCC 39006)</name>
    <name type="common">Prodigiosinella confusarubida</name>
    <dbReference type="NCBI Taxonomy" id="104623"/>
    <lineage>
        <taxon>Bacteria</taxon>
        <taxon>Pseudomonadati</taxon>
        <taxon>Pseudomonadota</taxon>
        <taxon>Gammaproteobacteria</taxon>
        <taxon>Enterobacterales</taxon>
        <taxon>Pectobacteriaceae</taxon>
        <taxon>Prodigiosinella</taxon>
    </lineage>
</organism>
<dbReference type="KEGG" id="serq:CWC46_08285"/>
<evidence type="ECO:0000313" key="6">
    <source>
        <dbReference type="Proteomes" id="UP000017700"/>
    </source>
</evidence>
<reference evidence="5 6" key="1">
    <citation type="journal article" date="2013" name="Genome Announc.">
        <title>Draft genome sequence of Serratia sp. strain ATCC 39006, a model bacterium for analysis of the biosynthesis and regulation of prodigiosin, a carbapenem, and gas vesicles.</title>
        <authorList>
            <person name="Fineran P.C."/>
            <person name="Iglesias Cans M.C."/>
            <person name="Ramsay J.P."/>
            <person name="Wilf N.M."/>
            <person name="Cossyleon D."/>
            <person name="McNeil M.B."/>
            <person name="Williamson N.R."/>
            <person name="Monson R.E."/>
            <person name="Becher S.A."/>
            <person name="Stanton J.A."/>
            <person name="Brugger K."/>
            <person name="Brown S.D."/>
            <person name="Salmond G.P."/>
        </authorList>
    </citation>
    <scope>NUCLEOTIDE SEQUENCE [LARGE SCALE GENOMIC DNA]</scope>
    <source>
        <strain evidence="5">ATCC 39006</strain>
        <strain evidence="6">ATCC 39006 / SC 11482</strain>
    </source>
</reference>
<evidence type="ECO:0000256" key="2">
    <source>
        <dbReference type="ARBA" id="ARBA00022649"/>
    </source>
</evidence>
<sequence>MRTIEHDTDHISSSIVIERPADILFDLWRKPETLPILMSHVAQIDILNATDSRWRMKAPFGQYIEWQARIVDEQPGEFIYWRSLQGARIPNEGRLSFGPAPQVNGTAVTLMIRFDPPGGFLGRKISQVFQLLPKEMLSNTLQRFKTLAETGEILPSPDTDHQ</sequence>
<accession>A0A2I5THW5</accession>
<dbReference type="CDD" id="cd07817">
    <property type="entry name" value="SRPBCC_8"/>
    <property type="match status" value="1"/>
</dbReference>
<evidence type="ECO:0000313" key="4">
    <source>
        <dbReference type="EMBL" id="AUG99818.1"/>
    </source>
</evidence>
<gene>
    <name evidence="4" type="ORF">CWC46_08285</name>
    <name evidence="5" type="ORF">Ser39006_008290</name>
</gene>
<feature type="domain" description="Coenzyme Q-binding protein COQ10 START" evidence="3">
    <location>
        <begin position="17"/>
        <end position="137"/>
    </location>
</feature>
<dbReference type="RefSeq" id="WP_037381977.1">
    <property type="nucleotide sequence ID" value="NZ_CP025084.1"/>
</dbReference>
<dbReference type="InterPro" id="IPR047137">
    <property type="entry name" value="ORF3"/>
</dbReference>
<dbReference type="EMBL" id="CP025084">
    <property type="protein sequence ID" value="AUH04137.1"/>
    <property type="molecule type" value="Genomic_DNA"/>
</dbReference>
<dbReference type="PANTHER" id="PTHR33824">
    <property type="entry name" value="POLYKETIDE CYCLASE/DEHYDRASE AND LIPID TRANSPORT SUPERFAMILY PROTEIN"/>
    <property type="match status" value="1"/>
</dbReference>
<evidence type="ECO:0000256" key="1">
    <source>
        <dbReference type="ARBA" id="ARBA00008918"/>
    </source>
</evidence>
<dbReference type="SUPFAM" id="SSF55961">
    <property type="entry name" value="Bet v1-like"/>
    <property type="match status" value="1"/>
</dbReference>
<protein>
    <submittedName>
        <fullName evidence="5">Cyclase</fullName>
    </submittedName>
</protein>
<dbReference type="InterPro" id="IPR023393">
    <property type="entry name" value="START-like_dom_sf"/>
</dbReference>
<dbReference type="KEGG" id="sera:Ser39006_008290"/>
<dbReference type="Gene3D" id="3.30.530.20">
    <property type="match status" value="1"/>
</dbReference>
<dbReference type="Proteomes" id="UP000233778">
    <property type="component" value="Chromosome"/>
</dbReference>
<evidence type="ECO:0000313" key="7">
    <source>
        <dbReference type="Proteomes" id="UP000233778"/>
    </source>
</evidence>
<dbReference type="EMBL" id="CP025085">
    <property type="protein sequence ID" value="AUG99818.1"/>
    <property type="molecule type" value="Genomic_DNA"/>
</dbReference>
<dbReference type="OrthoDB" id="9797595at2"/>
<dbReference type="InterPro" id="IPR005031">
    <property type="entry name" value="COQ10_START"/>
</dbReference>
<keyword evidence="6" id="KW-1185">Reference proteome</keyword>
<evidence type="ECO:0000313" key="5">
    <source>
        <dbReference type="EMBL" id="AUH04137.1"/>
    </source>
</evidence>
<reference evidence="4 7" key="3">
    <citation type="submission" date="2017-11" db="EMBL/GenBank/DDBJ databases">
        <title>Complete genome sequence of Serratia sp. ATCC 39006 LacA.</title>
        <authorList>
            <person name="Hampton H.G."/>
            <person name="Jackson S.A."/>
            <person name="Jauregui R."/>
            <person name="Poulter G.T.M."/>
            <person name="Salmond G.P.C."/>
            <person name="Fineran P.C."/>
        </authorList>
    </citation>
    <scope>NUCLEOTIDE SEQUENCE [LARGE SCALE GENOMIC DNA]</scope>
    <source>
        <strain evidence="4 7">ATCC 39006</strain>
    </source>
</reference>
<dbReference type="PANTHER" id="PTHR33824:SF7">
    <property type="entry name" value="POLYKETIDE CYCLASE_DEHYDRASE AND LIPID TRANSPORT SUPERFAMILY PROTEIN"/>
    <property type="match status" value="1"/>
</dbReference>